<name>A0A6S6XZ26_9PROT</name>
<evidence type="ECO:0000313" key="1">
    <source>
        <dbReference type="EMBL" id="CAB1371301.1"/>
    </source>
</evidence>
<reference evidence="1 2" key="1">
    <citation type="submission" date="2020-03" db="EMBL/GenBank/DDBJ databases">
        <authorList>
            <consortium name="Genoscope - CEA"/>
            <person name="William W."/>
        </authorList>
    </citation>
    <scope>NUCLEOTIDE SEQUENCE [LARGE SCALE GENOMIC DNA]</scope>
    <source>
        <strain evidence="2">DSM 16959</strain>
        <plasmid evidence="1 2">pI</plasmid>
    </source>
</reference>
<dbReference type="SUPFAM" id="SSF53955">
    <property type="entry name" value="Lysozyme-like"/>
    <property type="match status" value="1"/>
</dbReference>
<keyword evidence="2" id="KW-1185">Reference proteome</keyword>
<proteinExistence type="predicted"/>
<accession>A0A6S6XZ26</accession>
<dbReference type="EMBL" id="LR778302">
    <property type="protein sequence ID" value="CAB1371301.1"/>
    <property type="molecule type" value="Genomic_DNA"/>
</dbReference>
<geneLocation type="plasmid" evidence="1 2">
    <name>pI</name>
</geneLocation>
<dbReference type="AlphaFoldDB" id="A0A6S6XZ26"/>
<keyword evidence="1" id="KW-0614">Plasmid</keyword>
<protein>
    <submittedName>
        <fullName evidence="1">Invasion protein IAGB</fullName>
    </submittedName>
</protein>
<gene>
    <name evidence="1" type="ORF">DENOEST_P0143</name>
</gene>
<dbReference type="KEGG" id="doe:DENOEST_P0143"/>
<evidence type="ECO:0000313" key="2">
    <source>
        <dbReference type="Proteomes" id="UP000515733"/>
    </source>
</evidence>
<organism evidence="1 2">
    <name type="scientific">Denitratisoma oestradiolicum</name>
    <dbReference type="NCBI Taxonomy" id="311182"/>
    <lineage>
        <taxon>Bacteria</taxon>
        <taxon>Pseudomonadati</taxon>
        <taxon>Pseudomonadota</taxon>
        <taxon>Betaproteobacteria</taxon>
        <taxon>Nitrosomonadales</taxon>
        <taxon>Sterolibacteriaceae</taxon>
        <taxon>Denitratisoma</taxon>
    </lineage>
</organism>
<dbReference type="InterPro" id="IPR023346">
    <property type="entry name" value="Lysozyme-like_dom_sf"/>
</dbReference>
<dbReference type="Proteomes" id="UP000515733">
    <property type="component" value="Plasmid pI"/>
</dbReference>
<sequence>MVLADCIQRFGATWKAVGCYYAGPASKNVAAQVEYVMDVQRYYEGYRRQAEEHSTASAQVASYQGD</sequence>